<organism evidence="2 3">
    <name type="scientific">Roseococcus pinisoli</name>
    <dbReference type="NCBI Taxonomy" id="2835040"/>
    <lineage>
        <taxon>Bacteria</taxon>
        <taxon>Pseudomonadati</taxon>
        <taxon>Pseudomonadota</taxon>
        <taxon>Alphaproteobacteria</taxon>
        <taxon>Acetobacterales</taxon>
        <taxon>Roseomonadaceae</taxon>
        <taxon>Roseococcus</taxon>
    </lineage>
</organism>
<reference evidence="2 3" key="1">
    <citation type="submission" date="2021-05" db="EMBL/GenBank/DDBJ databases">
        <title>Roseococcus sp. XZZS9, whole genome shotgun sequencing project.</title>
        <authorList>
            <person name="Zhao G."/>
            <person name="Shen L."/>
        </authorList>
    </citation>
    <scope>NUCLEOTIDE SEQUENCE [LARGE SCALE GENOMIC DNA]</scope>
    <source>
        <strain evidence="2 3">XZZS9</strain>
    </source>
</reference>
<protein>
    <submittedName>
        <fullName evidence="2">Uncharacterized protein</fullName>
    </submittedName>
</protein>
<feature type="region of interest" description="Disordered" evidence="1">
    <location>
        <begin position="273"/>
        <end position="304"/>
    </location>
</feature>
<gene>
    <name evidence="2" type="ORF">KHU32_09670</name>
</gene>
<proteinExistence type="predicted"/>
<dbReference type="EMBL" id="JAHCDA010000002">
    <property type="protein sequence ID" value="MBS7811205.1"/>
    <property type="molecule type" value="Genomic_DNA"/>
</dbReference>
<dbReference type="Proteomes" id="UP000766336">
    <property type="component" value="Unassembled WGS sequence"/>
</dbReference>
<sequence>MSESVATAPEGEIAEEVVQPIAAEEQPRSPEEIAAALDPEEPAEAAAETTPEAAPEPEEEVEFDLGGTKLKVPKSAIPEDVAGKLHDWSKAAQRGHTQRSQEVADLRRAAEAELGEAQKLRRVSGEVQEAFGRGLAVKNEITALERAVADGNLWQTNPDEARRASDTLTRKRMELQQIAEQVAAGETALEHADRQRADASASQQREQTERMATEGREIVRKAIPTFDATAEAELVAYVTKDYGLSEEQAKSWPLNPVTAIMAHKAMMWDRAQQQAQPLKPPPAAPAAPIKGLQTKAAGVPTDPEHMTMDQYVAWRKSQRH</sequence>
<comment type="caution">
    <text evidence="2">The sequence shown here is derived from an EMBL/GenBank/DDBJ whole genome shotgun (WGS) entry which is preliminary data.</text>
</comment>
<feature type="region of interest" description="Disordered" evidence="1">
    <location>
        <begin position="187"/>
        <end position="212"/>
    </location>
</feature>
<keyword evidence="3" id="KW-1185">Reference proteome</keyword>
<feature type="compositionally biased region" description="Basic and acidic residues" evidence="1">
    <location>
        <begin position="188"/>
        <end position="197"/>
    </location>
</feature>
<accession>A0ABS5QE43</accession>
<name>A0ABS5QE43_9PROT</name>
<evidence type="ECO:0000256" key="1">
    <source>
        <dbReference type="SAM" id="MobiDB-lite"/>
    </source>
</evidence>
<evidence type="ECO:0000313" key="2">
    <source>
        <dbReference type="EMBL" id="MBS7811205.1"/>
    </source>
</evidence>
<dbReference type="RefSeq" id="WP_213669894.1">
    <property type="nucleotide sequence ID" value="NZ_JAHCDA010000002.1"/>
</dbReference>
<feature type="region of interest" description="Disordered" evidence="1">
    <location>
        <begin position="1"/>
        <end position="78"/>
    </location>
</feature>
<feature type="compositionally biased region" description="Low complexity" evidence="1">
    <location>
        <begin position="44"/>
        <end position="53"/>
    </location>
</feature>
<evidence type="ECO:0000313" key="3">
    <source>
        <dbReference type="Proteomes" id="UP000766336"/>
    </source>
</evidence>